<reference evidence="1 2" key="1">
    <citation type="submission" date="2016-10" db="EMBL/GenBank/DDBJ databases">
        <authorList>
            <person name="de Groot N.N."/>
        </authorList>
    </citation>
    <scope>NUCLEOTIDE SEQUENCE [LARGE SCALE GENOMIC DNA]</scope>
    <source>
        <strain evidence="1 2">DSM 12272</strain>
    </source>
</reference>
<dbReference type="PANTHER" id="PTHR37835:SF1">
    <property type="entry name" value="ALPHA-CLOSTRIPAIN"/>
    <property type="match status" value="1"/>
</dbReference>
<evidence type="ECO:0000313" key="1">
    <source>
        <dbReference type="EMBL" id="SDP18990.1"/>
    </source>
</evidence>
<dbReference type="AlphaFoldDB" id="A0A1H0QP79"/>
<name>A0A1H0QP79_9CLOT</name>
<keyword evidence="2" id="KW-1185">Reference proteome</keyword>
<dbReference type="RefSeq" id="WP_089967427.1">
    <property type="nucleotide sequence ID" value="NZ_FNJM01000002.1"/>
</dbReference>
<proteinExistence type="predicted"/>
<protein>
    <submittedName>
        <fullName evidence="1">Clostripain Cysteine peptidase. MEROPS family C11</fullName>
    </submittedName>
</protein>
<sequence length="528" mass="59149">MIIKKITGLTICAFLTTSLFSYTPVKALDDISENNTKSNPIQGVQLDKSTAKAPNKKLTVMVYSDADNNLEESLLEDIQEMKTGYIDNPNLNLIALVDRTPDYSDDSTILGEDFSDSRMYKIENHKAVRIEGGKDFPEITKTSEYEANMGDAQTLKKFIDSCKANYPADKYELIISNHGGGVRDNKALQKPKNPKAVCWDDTNDSDCLYTGEISDVLTNDQSVNVLAYDACLMGAAEIAYQYRPGNGSFQANVMVASAPVVWGDGYKYDDIFKRLKAGGESTSQNDLTLKGKEQNFDPSTVTDLQLGALMVEEQRDAASSARANDQVLSCFDLSKIETVKNSVDTMAKSLWKENKKGDIERLRGTGKNTTLLHYFDEKDKDEWLSYPYFDLYDLCRRISTDNAFSANIKKLATTVMKNVDDLVVYSYGGKNFKGFTEGQTGLSIFLPDGNKMYRDVTANASYSEWKGQRWYNSIDTTTLQPDYLYGKLNWCRDGQNSKINDIGNWFELLDSWFDSSNGSNGGDNGYQW</sequence>
<dbReference type="Pfam" id="PF03415">
    <property type="entry name" value="Peptidase_C11"/>
    <property type="match status" value="1"/>
</dbReference>
<dbReference type="Gene3D" id="3.40.50.11970">
    <property type="match status" value="1"/>
</dbReference>
<evidence type="ECO:0000313" key="2">
    <source>
        <dbReference type="Proteomes" id="UP000198597"/>
    </source>
</evidence>
<dbReference type="Proteomes" id="UP000198597">
    <property type="component" value="Unassembled WGS sequence"/>
</dbReference>
<dbReference type="InterPro" id="IPR014173">
    <property type="entry name" value="Pept_C11_CLOspp"/>
</dbReference>
<dbReference type="OrthoDB" id="5507507at2"/>
<dbReference type="InterPro" id="IPR005077">
    <property type="entry name" value="Peptidase_C11"/>
</dbReference>
<accession>A0A1H0QP79</accession>
<dbReference type="EMBL" id="FNJM01000002">
    <property type="protein sequence ID" value="SDP18990.1"/>
    <property type="molecule type" value="Genomic_DNA"/>
</dbReference>
<dbReference type="STRING" id="94869.SAMN04488529_102452"/>
<gene>
    <name evidence="1" type="ORF">SAMN04488529_102452</name>
</gene>
<dbReference type="PANTHER" id="PTHR37835">
    <property type="entry name" value="ALPHA-CLOSTRIPAIN"/>
    <property type="match status" value="1"/>
</dbReference>
<organism evidence="1 2">
    <name type="scientific">Clostridium gasigenes</name>
    <dbReference type="NCBI Taxonomy" id="94869"/>
    <lineage>
        <taxon>Bacteria</taxon>
        <taxon>Bacillati</taxon>
        <taxon>Bacillota</taxon>
        <taxon>Clostridia</taxon>
        <taxon>Eubacteriales</taxon>
        <taxon>Clostridiaceae</taxon>
        <taxon>Clostridium</taxon>
    </lineage>
</organism>
<dbReference type="NCBIfam" id="TIGR02806">
    <property type="entry name" value="clostrip"/>
    <property type="match status" value="1"/>
</dbReference>